<keyword evidence="2" id="KW-1185">Reference proteome</keyword>
<dbReference type="SUPFAM" id="SSF46955">
    <property type="entry name" value="Putative DNA-binding domain"/>
    <property type="match status" value="1"/>
</dbReference>
<accession>A0A6N7VUB0</accession>
<protein>
    <submittedName>
        <fullName evidence="1">Helix-turn-helix domain-containing protein</fullName>
    </submittedName>
</protein>
<organism evidence="1 2">
    <name type="scientific">Anaerococcus porci</name>
    <dbReference type="NCBI Taxonomy" id="2652269"/>
    <lineage>
        <taxon>Bacteria</taxon>
        <taxon>Bacillati</taxon>
        <taxon>Bacillota</taxon>
        <taxon>Tissierellia</taxon>
        <taxon>Tissierellales</taxon>
        <taxon>Peptoniphilaceae</taxon>
        <taxon>Anaerococcus</taxon>
    </lineage>
</organism>
<comment type="caution">
    <text evidence="1">The sequence shown here is derived from an EMBL/GenBank/DDBJ whole genome shotgun (WGS) entry which is preliminary data.</text>
</comment>
<proteinExistence type="predicted"/>
<evidence type="ECO:0000313" key="1">
    <source>
        <dbReference type="EMBL" id="MSS77407.1"/>
    </source>
</evidence>
<dbReference type="Proteomes" id="UP000441925">
    <property type="component" value="Unassembled WGS sequence"/>
</dbReference>
<gene>
    <name evidence="1" type="ORF">FYJ26_03080</name>
</gene>
<dbReference type="RefSeq" id="WP_154539500.1">
    <property type="nucleotide sequence ID" value="NZ_VULQ01000002.1"/>
</dbReference>
<name>A0A6N7VUB0_9FIRM</name>
<dbReference type="InterPro" id="IPR009061">
    <property type="entry name" value="DNA-bd_dom_put_sf"/>
</dbReference>
<evidence type="ECO:0000313" key="2">
    <source>
        <dbReference type="Proteomes" id="UP000441925"/>
    </source>
</evidence>
<reference evidence="1 2" key="1">
    <citation type="submission" date="2019-08" db="EMBL/GenBank/DDBJ databases">
        <title>In-depth cultivation of the pig gut microbiome towards novel bacterial diversity and tailored functional studies.</title>
        <authorList>
            <person name="Wylensek D."/>
            <person name="Hitch T.C.A."/>
            <person name="Clavel T."/>
        </authorList>
    </citation>
    <scope>NUCLEOTIDE SEQUENCE [LARGE SCALE GENOMIC DNA]</scope>
    <source>
        <strain evidence="1 2">WCA-380-WT-2B</strain>
    </source>
</reference>
<sequence>MEASKLVGAVLEIENENKELIELCRCLYRYSLDCKDGITDDKKSLRNKDFLKQTEVYDYLGIGNETLMKMRIDGLPCYRLSERNIYYSKEDIKRFLFEREE</sequence>
<dbReference type="AlphaFoldDB" id="A0A6N7VUB0"/>
<dbReference type="EMBL" id="VULQ01000002">
    <property type="protein sequence ID" value="MSS77407.1"/>
    <property type="molecule type" value="Genomic_DNA"/>
</dbReference>